<sequence>MSILVKKIIDHNNLYWAWEKAKSFYKPGDIWFNEIEVAAFEANLANELASIRQDVLDNSYKLEFIKPVAFPKGRNEEGPRTRQTFWISVRDQVIWLAVVNIIGRYLDSKMPFWSYGNRLYITMFYDDILRFGFYRNTTQYTYRKWSQSWPLYRRHINITTKYLTKEDTFIEDLDQNEKKVIEVNDQLSNHPLKSDYLNFEYWTGKKTQKLYWAGLDLEKFYPSINNSIIIKNISTFLPEKLRCEDLNYLITNLLDFKLNIDRWSEEELKIINLDSGNLNYQNLPTGLFTAGFLANVALLHVDKQVQAELKINRTIAHFRYVDDHVILSTSFDGLVDWIKKYEKIILESEIGTNFNPSKTEPASLAEYFKSIEDNNDQQLSNYEKAKSHCSLDPDFPSPLMTKTLSKVSTIAGTTFNLLSPHEEKNLIADVEHLLVTEFPDHELRKDTRVSFAARMLTSLIPQMSVDSNEEYRLHKNICIKDQEIYQTNKSKLDKIEIEILIAKLNIERTDYQNALKTENDRLKNEEKRIANHTIKLLLKAVQDNHDKVRLWGRLAEFFLRSGEGSPKLLLSEIKKLKDRDEVNDLSLTFINALILQVLTNVLFEAVRVLDSINSSHKKKQRAINFLHNLYNEKLINSFIKLSNEKLKFYEMVSFHQFIYACIKIKDLVNKKYLGESEKIQININYKFNLKGIEKGDKDLDNLGIWSWWIFNKLPRRKFEEKPYLWDEMVSKLQLKNSIDFNVLLLYPTHIPLKSLLLIEKNTEFDIDANQAVLFDIYKSQKLNQAKKLPIFSKIIRKDKKLKSSLTLFEWIKWTSEQSQLDKIDENGITFDPRLSEWTALEIVKQVAEDIRSKQESLSEELSGGGDFEYYKFVHPHNFRVPKKWFDMERKLTWELLSNLMQTRKITMRSKENLIMENRFIPLFEDSIDPNQAMFYALGNLLVSLLAKNTYLPNKWNPLGFQQGWTGLANAKLGDVAVSTYTRSIISSCFSKKNIETQFNLRLPRLDFEFDDDTTYDPPPIKIIDDFIILVDKALLKLKNQQLLVSSQQPRQLTPISLIQLKRADYLGESAIENIE</sequence>
<feature type="coiled-coil region" evidence="1">
    <location>
        <begin position="501"/>
        <end position="535"/>
    </location>
</feature>
<dbReference type="STRING" id="946677.SAMN05444484_101114"/>
<dbReference type="PROSITE" id="PS50878">
    <property type="entry name" value="RT_POL"/>
    <property type="match status" value="1"/>
</dbReference>
<dbReference type="CDD" id="cd01646">
    <property type="entry name" value="RT_Bac_retron_I"/>
    <property type="match status" value="1"/>
</dbReference>
<keyword evidence="1" id="KW-0175">Coiled coil</keyword>
<feature type="domain" description="Reverse transcriptase" evidence="2">
    <location>
        <begin position="122"/>
        <end position="372"/>
    </location>
</feature>
<keyword evidence="4" id="KW-1185">Reference proteome</keyword>
<dbReference type="AlphaFoldDB" id="A0A1M6XF16"/>
<protein>
    <recommendedName>
        <fullName evidence="2">Reverse transcriptase domain-containing protein</fullName>
    </recommendedName>
</protein>
<evidence type="ECO:0000313" key="4">
    <source>
        <dbReference type="Proteomes" id="UP000184028"/>
    </source>
</evidence>
<accession>A0A1M6XF16</accession>
<proteinExistence type="predicted"/>
<organism evidence="3 4">
    <name type="scientific">Flavobacterium chilense</name>
    <dbReference type="NCBI Taxonomy" id="946677"/>
    <lineage>
        <taxon>Bacteria</taxon>
        <taxon>Pseudomonadati</taxon>
        <taxon>Bacteroidota</taxon>
        <taxon>Flavobacteriia</taxon>
        <taxon>Flavobacteriales</taxon>
        <taxon>Flavobacteriaceae</taxon>
        <taxon>Flavobacterium</taxon>
    </lineage>
</organism>
<name>A0A1M6XF16_9FLAO</name>
<gene>
    <name evidence="3" type="ORF">SAMN05444484_101114</name>
</gene>
<evidence type="ECO:0000256" key="1">
    <source>
        <dbReference type="SAM" id="Coils"/>
    </source>
</evidence>
<evidence type="ECO:0000313" key="3">
    <source>
        <dbReference type="EMBL" id="SHL04546.1"/>
    </source>
</evidence>
<dbReference type="EMBL" id="FRBT01000001">
    <property type="protein sequence ID" value="SHL04546.1"/>
    <property type="molecule type" value="Genomic_DNA"/>
</dbReference>
<evidence type="ECO:0000259" key="2">
    <source>
        <dbReference type="PROSITE" id="PS50878"/>
    </source>
</evidence>
<dbReference type="OrthoDB" id="526037at2"/>
<dbReference type="InterPro" id="IPR000477">
    <property type="entry name" value="RT_dom"/>
</dbReference>
<dbReference type="RefSeq" id="WP_068843437.1">
    <property type="nucleotide sequence ID" value="NZ_FRBT01000001.1"/>
</dbReference>
<dbReference type="Proteomes" id="UP000184028">
    <property type="component" value="Unassembled WGS sequence"/>
</dbReference>
<reference evidence="4" key="1">
    <citation type="submission" date="2016-11" db="EMBL/GenBank/DDBJ databases">
        <authorList>
            <person name="Varghese N."/>
            <person name="Submissions S."/>
        </authorList>
    </citation>
    <scope>NUCLEOTIDE SEQUENCE [LARGE SCALE GENOMIC DNA]</scope>
    <source>
        <strain evidence="4">DSM 24724</strain>
    </source>
</reference>